<keyword evidence="4" id="KW-0411">Iron-sulfur</keyword>
<dbReference type="NCBIfam" id="NF002537">
    <property type="entry name" value="PRK02090.1"/>
    <property type="match status" value="1"/>
</dbReference>
<dbReference type="OrthoDB" id="9794018at2"/>
<comment type="pathway">
    <text evidence="3 4">Sulfur metabolism; hydrogen sulfide biosynthesis; sulfite from sulfate.</text>
</comment>
<dbReference type="SUPFAM" id="SSF52402">
    <property type="entry name" value="Adenine nucleotide alpha hydrolases-like"/>
    <property type="match status" value="1"/>
</dbReference>
<comment type="catalytic activity">
    <reaction evidence="4">
        <text>[thioredoxin]-disulfide + sulfite + AMP + 2 H(+) = adenosine 5'-phosphosulfate + [thioredoxin]-dithiol</text>
        <dbReference type="Rhea" id="RHEA:21976"/>
        <dbReference type="Rhea" id="RHEA-COMP:10698"/>
        <dbReference type="Rhea" id="RHEA-COMP:10700"/>
        <dbReference type="ChEBI" id="CHEBI:15378"/>
        <dbReference type="ChEBI" id="CHEBI:17359"/>
        <dbReference type="ChEBI" id="CHEBI:29950"/>
        <dbReference type="ChEBI" id="CHEBI:50058"/>
        <dbReference type="ChEBI" id="CHEBI:58243"/>
        <dbReference type="ChEBI" id="CHEBI:456215"/>
        <dbReference type="EC" id="1.8.4.10"/>
    </reaction>
</comment>
<evidence type="ECO:0000313" key="7">
    <source>
        <dbReference type="Proteomes" id="UP000249364"/>
    </source>
</evidence>
<evidence type="ECO:0000259" key="5">
    <source>
        <dbReference type="Pfam" id="PF01507"/>
    </source>
</evidence>
<feature type="binding site" evidence="4">
    <location>
        <position position="199"/>
    </location>
    <ligand>
        <name>[4Fe-4S] cluster</name>
        <dbReference type="ChEBI" id="CHEBI:49883"/>
    </ligand>
</feature>
<dbReference type="RefSeq" id="WP_071468387.1">
    <property type="nucleotide sequence ID" value="NZ_MEHT01000005.1"/>
</dbReference>
<comment type="similarity">
    <text evidence="1 4">Belongs to the PAPS reductase family. CysH subfamily.</text>
</comment>
<dbReference type="InterPro" id="IPR014729">
    <property type="entry name" value="Rossmann-like_a/b/a_fold"/>
</dbReference>
<evidence type="ECO:0000256" key="4">
    <source>
        <dbReference type="HAMAP-Rule" id="MF_00063"/>
    </source>
</evidence>
<feature type="binding site" evidence="4">
    <location>
        <position position="116"/>
    </location>
    <ligand>
        <name>[4Fe-4S] cluster</name>
        <dbReference type="ChEBI" id="CHEBI:49883"/>
    </ligand>
</feature>
<comment type="function">
    <text evidence="4">Catalyzes the formation of sulfite from adenosine 5'-phosphosulfate (APS) using thioredoxin as an electron donor.</text>
</comment>
<keyword evidence="4" id="KW-0408">Iron</keyword>
<keyword evidence="4" id="KW-0963">Cytoplasm</keyword>
<dbReference type="GO" id="GO:0051539">
    <property type="term" value="F:4 iron, 4 sulfur cluster binding"/>
    <property type="evidence" value="ECO:0007669"/>
    <property type="project" value="UniProtKB-UniRule"/>
</dbReference>
<comment type="caution">
    <text evidence="6">The sequence shown here is derived from an EMBL/GenBank/DDBJ whole genome shotgun (WGS) entry which is preliminary data.</text>
</comment>
<dbReference type="EMBL" id="QKZQ01000008">
    <property type="protein sequence ID" value="PZX42317.1"/>
    <property type="molecule type" value="Genomic_DNA"/>
</dbReference>
<dbReference type="GO" id="GO:0046872">
    <property type="term" value="F:metal ion binding"/>
    <property type="evidence" value="ECO:0007669"/>
    <property type="project" value="UniProtKB-KW"/>
</dbReference>
<dbReference type="NCBIfam" id="TIGR00434">
    <property type="entry name" value="cysH"/>
    <property type="match status" value="1"/>
</dbReference>
<dbReference type="EC" id="1.8.4.10" evidence="4"/>
<dbReference type="GO" id="GO:0019379">
    <property type="term" value="P:sulfate assimilation, phosphoadenylyl sulfate reduction by phosphoadenylyl-sulfate reductase (thioredoxin)"/>
    <property type="evidence" value="ECO:0007669"/>
    <property type="project" value="UniProtKB-UniRule"/>
</dbReference>
<protein>
    <recommendedName>
        <fullName evidence="4">Adenosine 5'-phosphosulfate reductase</fullName>
        <shortName evidence="4">APS reductase</shortName>
        <ecNumber evidence="4">1.8.4.10</ecNumber>
    </recommendedName>
    <alternativeName>
        <fullName evidence="4">5'-adenylylsulfate reductase</fullName>
    </alternativeName>
    <alternativeName>
        <fullName evidence="4">Thioredoxin-dependent 5'-adenylylsulfate reductase</fullName>
    </alternativeName>
</protein>
<dbReference type="STRING" id="121821.GCA_001870675_01651"/>
<feature type="domain" description="Phosphoadenosine phosphosulphate reductase" evidence="5">
    <location>
        <begin position="35"/>
        <end position="204"/>
    </location>
</feature>
<dbReference type="Proteomes" id="UP000249364">
    <property type="component" value="Unassembled WGS sequence"/>
</dbReference>
<dbReference type="AlphaFoldDB" id="A0A2W7QDW3"/>
<reference evidence="6 7" key="1">
    <citation type="submission" date="2018-06" db="EMBL/GenBank/DDBJ databases">
        <title>Genomic Encyclopedia of Archaeal and Bacterial Type Strains, Phase II (KMG-II): from individual species to whole genera.</title>
        <authorList>
            <person name="Goeker M."/>
        </authorList>
    </citation>
    <scope>NUCLEOTIDE SEQUENCE [LARGE SCALE GENOMIC DNA]</scope>
    <source>
        <strain evidence="6 7">DSM 13087</strain>
    </source>
</reference>
<feature type="binding site" evidence="4">
    <location>
        <position position="202"/>
    </location>
    <ligand>
        <name>[4Fe-4S] cluster</name>
        <dbReference type="ChEBI" id="CHEBI:49883"/>
    </ligand>
</feature>
<evidence type="ECO:0000256" key="2">
    <source>
        <dbReference type="ARBA" id="ARBA00023002"/>
    </source>
</evidence>
<organism evidence="6 7">
    <name type="scientific">Roseinatronobacter thiooxidans</name>
    <dbReference type="NCBI Taxonomy" id="121821"/>
    <lineage>
        <taxon>Bacteria</taxon>
        <taxon>Pseudomonadati</taxon>
        <taxon>Pseudomonadota</taxon>
        <taxon>Alphaproteobacteria</taxon>
        <taxon>Rhodobacterales</taxon>
        <taxon>Paracoccaceae</taxon>
        <taxon>Roseinatronobacter</taxon>
    </lineage>
</organism>
<feature type="active site" description="Nucleophile; cysteine thiosulfonate intermediate" evidence="4">
    <location>
        <position position="225"/>
    </location>
</feature>
<evidence type="ECO:0000256" key="1">
    <source>
        <dbReference type="ARBA" id="ARBA00009732"/>
    </source>
</evidence>
<name>A0A2W7QDW3_9RHOB</name>
<dbReference type="PIRSF" id="PIRSF000857">
    <property type="entry name" value="PAPS_reductase"/>
    <property type="match status" value="1"/>
</dbReference>
<dbReference type="Gene3D" id="3.40.50.620">
    <property type="entry name" value="HUPs"/>
    <property type="match status" value="1"/>
</dbReference>
<dbReference type="PANTHER" id="PTHR46509:SF1">
    <property type="entry name" value="PHOSPHOADENOSINE PHOSPHOSULFATE REDUCTASE"/>
    <property type="match status" value="1"/>
</dbReference>
<dbReference type="GO" id="GO:0004604">
    <property type="term" value="F:phosphoadenylyl-sulfate reductase (thioredoxin) activity"/>
    <property type="evidence" value="ECO:0007669"/>
    <property type="project" value="UniProtKB-UniRule"/>
</dbReference>
<dbReference type="InterPro" id="IPR002500">
    <property type="entry name" value="PAPS_reduct_dom"/>
</dbReference>
<feature type="binding site" evidence="4">
    <location>
        <position position="117"/>
    </location>
    <ligand>
        <name>[4Fe-4S] cluster</name>
        <dbReference type="ChEBI" id="CHEBI:49883"/>
    </ligand>
</feature>
<accession>A0A2W7QDW3</accession>
<dbReference type="PANTHER" id="PTHR46509">
    <property type="entry name" value="PHOSPHOADENOSINE PHOSPHOSULFATE REDUCTASE"/>
    <property type="match status" value="1"/>
</dbReference>
<keyword evidence="4" id="KW-0479">Metal-binding</keyword>
<dbReference type="GO" id="GO:0070814">
    <property type="term" value="P:hydrogen sulfide biosynthetic process"/>
    <property type="evidence" value="ECO:0007669"/>
    <property type="project" value="UniProtKB-UniRule"/>
</dbReference>
<evidence type="ECO:0000313" key="6">
    <source>
        <dbReference type="EMBL" id="PZX42317.1"/>
    </source>
</evidence>
<keyword evidence="2 4" id="KW-0560">Oxidoreductase</keyword>
<sequence>MLPDPHDHVAALLAQHSAVPAQEFLRAGLATVRRVAMVSSFGADSAVLLHMVAQIDRALPVLFIDTLALFPETVAYQRALAAHLGLSNIQTLTPDRSALFARDPDGLLYRSDTETCCQLRKSDPLTRALAGYDGWITGRKRHQADTRALLQRAEVEPETGRIRLNPLAEWDAGAVGAYLDAHDLPRHPLVAQGYPSIGCAPCTTRVNTGEDPRAGRWRGTNKTECGIHFTGGVPTPDRQEDAA</sequence>
<evidence type="ECO:0000256" key="3">
    <source>
        <dbReference type="ARBA" id="ARBA00024327"/>
    </source>
</evidence>
<gene>
    <name evidence="4" type="primary">cysH</name>
    <name evidence="6" type="ORF">LY56_02012</name>
</gene>
<dbReference type="HAMAP" id="MF_00063">
    <property type="entry name" value="CysH"/>
    <property type="match status" value="1"/>
</dbReference>
<dbReference type="Pfam" id="PF01507">
    <property type="entry name" value="PAPS_reduct"/>
    <property type="match status" value="1"/>
</dbReference>
<dbReference type="GO" id="GO:0043866">
    <property type="term" value="F:adenylyl-sulfate reductase (thioredoxin) activity"/>
    <property type="evidence" value="ECO:0007669"/>
    <property type="project" value="UniProtKB-EC"/>
</dbReference>
<comment type="cofactor">
    <cofactor evidence="4">
        <name>[4Fe-4S] cluster</name>
        <dbReference type="ChEBI" id="CHEBI:49883"/>
    </cofactor>
    <text evidence="4">Binds 1 [4Fe-4S] cluster per subunit.</text>
</comment>
<comment type="subcellular location">
    <subcellularLocation>
        <location evidence="4">Cytoplasm</location>
    </subcellularLocation>
</comment>
<keyword evidence="7" id="KW-1185">Reference proteome</keyword>
<proteinExistence type="inferred from homology"/>
<dbReference type="GO" id="GO:0005737">
    <property type="term" value="C:cytoplasm"/>
    <property type="evidence" value="ECO:0007669"/>
    <property type="project" value="UniProtKB-SubCell"/>
</dbReference>
<dbReference type="InterPro" id="IPR004511">
    <property type="entry name" value="PAPS/APS_Rdtase"/>
</dbReference>